<keyword evidence="12" id="KW-1185">Reference proteome</keyword>
<evidence type="ECO:0000256" key="8">
    <source>
        <dbReference type="ARBA" id="ARBA00022842"/>
    </source>
</evidence>
<evidence type="ECO:0000256" key="7">
    <source>
        <dbReference type="ARBA" id="ARBA00022840"/>
    </source>
</evidence>
<name>A0ABT7BLF2_9CYAN</name>
<comment type="caution">
    <text evidence="11">The sequence shown here is derived from an EMBL/GenBank/DDBJ whole genome shotgun (WGS) entry which is preliminary data.</text>
</comment>
<evidence type="ECO:0000256" key="1">
    <source>
        <dbReference type="ARBA" id="ARBA00001946"/>
    </source>
</evidence>
<evidence type="ECO:0000256" key="2">
    <source>
        <dbReference type="ARBA" id="ARBA00022649"/>
    </source>
</evidence>
<sequence length="107" mass="12176">MKVVAPPNGYPIEIDTLQTLLTDFKQNYGDRYHLTALGYFGSYARGEAQANSDVDIVFQSDRPNLLETAILKQELEEAVGCSVDLIRWRESMNPTLKARIEEEAYYV</sequence>
<reference evidence="11 12" key="1">
    <citation type="submission" date="2023-01" db="EMBL/GenBank/DDBJ databases">
        <title>Novel diversity within Roseofilum (Cyanobacteria; Desertifilaceae) from marine benthic mats with descriptions of four novel species.</title>
        <authorList>
            <person name="Wang Y."/>
            <person name="Berthold D.E."/>
            <person name="Hu J."/>
            <person name="Lefler F.W."/>
            <person name="Laughinghouse H.D. IV."/>
        </authorList>
    </citation>
    <scope>NUCLEOTIDE SEQUENCE [LARGE SCALE GENOMIC DNA]</scope>
    <source>
        <strain evidence="11 12">BLCC-M91</strain>
    </source>
</reference>
<dbReference type="InterPro" id="IPR002934">
    <property type="entry name" value="Polymerase_NTP_transf_dom"/>
</dbReference>
<evidence type="ECO:0000313" key="12">
    <source>
        <dbReference type="Proteomes" id="UP001231370"/>
    </source>
</evidence>
<keyword evidence="2" id="KW-1277">Toxin-antitoxin system</keyword>
<gene>
    <name evidence="11" type="ORF">PJF56_14245</name>
</gene>
<evidence type="ECO:0000256" key="9">
    <source>
        <dbReference type="ARBA" id="ARBA00038276"/>
    </source>
</evidence>
<dbReference type="EMBL" id="JAQPOK010000100">
    <property type="protein sequence ID" value="MDJ1180026.1"/>
    <property type="molecule type" value="Genomic_DNA"/>
</dbReference>
<proteinExistence type="inferred from homology"/>
<comment type="cofactor">
    <cofactor evidence="1">
        <name>Mg(2+)</name>
        <dbReference type="ChEBI" id="CHEBI:18420"/>
    </cofactor>
</comment>
<evidence type="ECO:0000259" key="10">
    <source>
        <dbReference type="Pfam" id="PF01909"/>
    </source>
</evidence>
<evidence type="ECO:0000256" key="3">
    <source>
        <dbReference type="ARBA" id="ARBA00022679"/>
    </source>
</evidence>
<dbReference type="RefSeq" id="WP_283763329.1">
    <property type="nucleotide sequence ID" value="NZ_JAQPOK010000100.1"/>
</dbReference>
<accession>A0ABT7BLF2</accession>
<keyword evidence="4" id="KW-0548">Nucleotidyltransferase</keyword>
<organism evidence="11 12">
    <name type="scientific">Roseofilum halophilum BLCC-M91</name>
    <dbReference type="NCBI Taxonomy" id="3022259"/>
    <lineage>
        <taxon>Bacteria</taxon>
        <taxon>Bacillati</taxon>
        <taxon>Cyanobacteriota</taxon>
        <taxon>Cyanophyceae</taxon>
        <taxon>Desertifilales</taxon>
        <taxon>Desertifilaceae</taxon>
        <taxon>Roseofilum</taxon>
        <taxon>Roseofilum halophilum</taxon>
    </lineage>
</organism>
<dbReference type="Pfam" id="PF01909">
    <property type="entry name" value="NTP_transf_2"/>
    <property type="match status" value="1"/>
</dbReference>
<keyword evidence="5" id="KW-0479">Metal-binding</keyword>
<dbReference type="Gene3D" id="3.30.460.10">
    <property type="entry name" value="Beta Polymerase, domain 2"/>
    <property type="match status" value="1"/>
</dbReference>
<dbReference type="PANTHER" id="PTHR33571">
    <property type="entry name" value="SSL8005 PROTEIN"/>
    <property type="match status" value="1"/>
</dbReference>
<dbReference type="PANTHER" id="PTHR33571:SF14">
    <property type="entry name" value="PROTEIN ADENYLYLTRANSFERASE MJ0435-RELATED"/>
    <property type="match status" value="1"/>
</dbReference>
<keyword evidence="3" id="KW-0808">Transferase</keyword>
<dbReference type="InterPro" id="IPR052038">
    <property type="entry name" value="Type-VII_TA_antitoxin"/>
</dbReference>
<evidence type="ECO:0000256" key="4">
    <source>
        <dbReference type="ARBA" id="ARBA00022695"/>
    </source>
</evidence>
<dbReference type="InterPro" id="IPR043519">
    <property type="entry name" value="NT_sf"/>
</dbReference>
<keyword evidence="7" id="KW-0067">ATP-binding</keyword>
<evidence type="ECO:0000256" key="5">
    <source>
        <dbReference type="ARBA" id="ARBA00022723"/>
    </source>
</evidence>
<dbReference type="SUPFAM" id="SSF81301">
    <property type="entry name" value="Nucleotidyltransferase"/>
    <property type="match status" value="1"/>
</dbReference>
<keyword evidence="6" id="KW-0547">Nucleotide-binding</keyword>
<keyword evidence="8" id="KW-0460">Magnesium</keyword>
<feature type="domain" description="Polymerase nucleotidyl transferase" evidence="10">
    <location>
        <begin position="19"/>
        <end position="104"/>
    </location>
</feature>
<evidence type="ECO:0000313" key="11">
    <source>
        <dbReference type="EMBL" id="MDJ1180026.1"/>
    </source>
</evidence>
<comment type="similarity">
    <text evidence="9">Belongs to the MntA antitoxin family.</text>
</comment>
<protein>
    <submittedName>
        <fullName evidence="11">Nucleotidyltransferase domain-containing protein</fullName>
    </submittedName>
</protein>
<dbReference type="CDD" id="cd05403">
    <property type="entry name" value="NT_KNTase_like"/>
    <property type="match status" value="1"/>
</dbReference>
<evidence type="ECO:0000256" key="6">
    <source>
        <dbReference type="ARBA" id="ARBA00022741"/>
    </source>
</evidence>
<dbReference type="Proteomes" id="UP001231370">
    <property type="component" value="Unassembled WGS sequence"/>
</dbReference>